<feature type="domain" description="Aconitase/3-isopropylmalate dehydratase large subunit alpha/beta/alpha" evidence="7">
    <location>
        <begin position="1"/>
        <end position="222"/>
    </location>
</feature>
<keyword evidence="3" id="KW-0479">Metal-binding</keyword>
<keyword evidence="6" id="KW-0456">Lyase</keyword>
<dbReference type="AlphaFoldDB" id="A0A915J5E9"/>
<keyword evidence="4" id="KW-0408">Iron</keyword>
<dbReference type="InterPro" id="IPR015931">
    <property type="entry name" value="Acnase/IPM_dHydase_lsu_aba_1/3"/>
</dbReference>
<keyword evidence="5" id="KW-0411">Iron-sulfur</keyword>
<evidence type="ECO:0000313" key="9">
    <source>
        <dbReference type="Proteomes" id="UP000887565"/>
    </source>
</evidence>
<evidence type="ECO:0000256" key="5">
    <source>
        <dbReference type="ARBA" id="ARBA00023014"/>
    </source>
</evidence>
<evidence type="ECO:0000259" key="8">
    <source>
        <dbReference type="Pfam" id="PF00694"/>
    </source>
</evidence>
<protein>
    <submittedName>
        <fullName evidence="10">Aconitate hydratase</fullName>
    </submittedName>
</protein>
<organism evidence="9 10">
    <name type="scientific">Romanomermis culicivorax</name>
    <name type="common">Nematode worm</name>
    <dbReference type="NCBI Taxonomy" id="13658"/>
    <lineage>
        <taxon>Eukaryota</taxon>
        <taxon>Metazoa</taxon>
        <taxon>Ecdysozoa</taxon>
        <taxon>Nematoda</taxon>
        <taxon>Enoplea</taxon>
        <taxon>Dorylaimia</taxon>
        <taxon>Mermithida</taxon>
        <taxon>Mermithoidea</taxon>
        <taxon>Mermithidae</taxon>
        <taxon>Romanomermis</taxon>
    </lineage>
</organism>
<comment type="cofactor">
    <cofactor evidence="1">
        <name>[4Fe-4S] cluster</name>
        <dbReference type="ChEBI" id="CHEBI:49883"/>
    </cofactor>
</comment>
<evidence type="ECO:0000256" key="2">
    <source>
        <dbReference type="ARBA" id="ARBA00007185"/>
    </source>
</evidence>
<dbReference type="GO" id="GO:0051536">
    <property type="term" value="F:iron-sulfur cluster binding"/>
    <property type="evidence" value="ECO:0007669"/>
    <property type="project" value="UniProtKB-KW"/>
</dbReference>
<dbReference type="Gene3D" id="3.20.19.10">
    <property type="entry name" value="Aconitase, domain 4"/>
    <property type="match status" value="1"/>
</dbReference>
<feature type="domain" description="Aconitase/3-isopropylmalate dehydratase large subunit alpha/beta/alpha" evidence="7">
    <location>
        <begin position="225"/>
        <end position="293"/>
    </location>
</feature>
<dbReference type="PANTHER" id="PTHR11670">
    <property type="entry name" value="ACONITASE/IRON-RESPONSIVE ELEMENT FAMILY MEMBER"/>
    <property type="match status" value="1"/>
</dbReference>
<dbReference type="InterPro" id="IPR006249">
    <property type="entry name" value="Aconitase/IRP2"/>
</dbReference>
<feature type="domain" description="Aconitase A/isopropylmalate dehydratase small subunit swivel" evidence="8">
    <location>
        <begin position="422"/>
        <end position="548"/>
    </location>
</feature>
<dbReference type="SUPFAM" id="SSF53732">
    <property type="entry name" value="Aconitase iron-sulfur domain"/>
    <property type="match status" value="1"/>
</dbReference>
<dbReference type="Gene3D" id="6.10.190.10">
    <property type="match status" value="1"/>
</dbReference>
<dbReference type="OMA" id="FNTYVAR"/>
<dbReference type="GO" id="GO:0046872">
    <property type="term" value="F:metal ion binding"/>
    <property type="evidence" value="ECO:0007669"/>
    <property type="project" value="UniProtKB-KW"/>
</dbReference>
<dbReference type="FunFam" id="3.20.19.10:FF:000001">
    <property type="entry name" value="Aconitate hydratase"/>
    <property type="match status" value="1"/>
</dbReference>
<dbReference type="Pfam" id="PF00330">
    <property type="entry name" value="Aconitase"/>
    <property type="match status" value="2"/>
</dbReference>
<dbReference type="InterPro" id="IPR001030">
    <property type="entry name" value="Acoase/IPM_deHydtase_lsu_aba"/>
</dbReference>
<dbReference type="InterPro" id="IPR036008">
    <property type="entry name" value="Aconitase_4Fe-4S_dom"/>
</dbReference>
<dbReference type="InterPro" id="IPR018136">
    <property type="entry name" value="Aconitase_4Fe-4S_BS"/>
</dbReference>
<dbReference type="SUPFAM" id="SSF52016">
    <property type="entry name" value="LeuD/IlvD-like"/>
    <property type="match status" value="1"/>
</dbReference>
<dbReference type="Gene3D" id="3.30.499.10">
    <property type="entry name" value="Aconitase, domain 3"/>
    <property type="match status" value="3"/>
</dbReference>
<proteinExistence type="inferred from homology"/>
<dbReference type="PRINTS" id="PR00415">
    <property type="entry name" value="ACONITASE"/>
</dbReference>
<evidence type="ECO:0000313" key="10">
    <source>
        <dbReference type="WBParaSite" id="nRc.2.0.1.t21370-RA"/>
    </source>
</evidence>
<dbReference type="InterPro" id="IPR044137">
    <property type="entry name" value="AcnA_IRP_Swivel"/>
</dbReference>
<dbReference type="GO" id="GO:0016829">
    <property type="term" value="F:lyase activity"/>
    <property type="evidence" value="ECO:0007669"/>
    <property type="project" value="UniProtKB-KW"/>
</dbReference>
<evidence type="ECO:0000256" key="6">
    <source>
        <dbReference type="ARBA" id="ARBA00023239"/>
    </source>
</evidence>
<evidence type="ECO:0000256" key="3">
    <source>
        <dbReference type="ARBA" id="ARBA00022723"/>
    </source>
</evidence>
<sequence length="596" mass="65977">MLNQPMSMVLPEVIGYRLTGQLPEIVTATDLVLTITKKLRQIGVVGKFVEFFGPGVATLSVADRATVSNMAPEQGCTAAFFPCDSATMEYLKQTGRDESKLKLMEEYLRKIKLFRNYSDTKEDPVFTKVIELDLSTVVPCLSGPKRPHDQVPVSELKKEFTRGITEKVSFKAFGLPEGKRDNFGDFEFQGQKYKINHGSVVIAAITSCTNTSNPSVMLGADFFIFYLAGYGCMTCIGNSGPLPEPVAQAIESNDLIAAAVLSGNRNFEGRVHPLTRANYLASPPLVVAYALAGKVDIDFEKEPVGLDKNKRPVFLRDIFPTRQEVAKFEQENILRNMYVEVYNNVTKGSPQWQALSVKKSINYDWDSKSTYIKKPPFFDNMTMELPIMKNIDNAYCILNLGDSVTTDHISPAGSIARTSPAARFLAEKGVTVKDFNTYGSRRGNDEIMARGTFANIRLINKLLGGKTGPRTVHLPSGDEMDVFDAAMRYKQEGHPVIILAGKEYGSGSSRDWAAKGPYLQGVRAVLAESYERIHRSNLIGMGIVPLQYCPDQNAESLGLTGTERFTIHLPQNLAPLQKATVEVSRAYNTTEEKTYT</sequence>
<dbReference type="InterPro" id="IPR000573">
    <property type="entry name" value="AconitaseA/IPMdHydase_ssu_swvl"/>
</dbReference>
<dbReference type="CDD" id="cd01580">
    <property type="entry name" value="AcnA_IRP_Swivel"/>
    <property type="match status" value="1"/>
</dbReference>
<keyword evidence="9" id="KW-1185">Reference proteome</keyword>
<dbReference type="PROSITE" id="PS00450">
    <property type="entry name" value="ACONITASE_1"/>
    <property type="match status" value="1"/>
</dbReference>
<evidence type="ECO:0000256" key="1">
    <source>
        <dbReference type="ARBA" id="ARBA00001966"/>
    </source>
</evidence>
<dbReference type="Proteomes" id="UP000887565">
    <property type="component" value="Unplaced"/>
</dbReference>
<accession>A0A915J5E9</accession>
<evidence type="ECO:0000256" key="4">
    <source>
        <dbReference type="ARBA" id="ARBA00023004"/>
    </source>
</evidence>
<name>A0A915J5E9_ROMCU</name>
<dbReference type="WBParaSite" id="nRc.2.0.1.t21370-RA">
    <property type="protein sequence ID" value="nRc.2.0.1.t21370-RA"/>
    <property type="gene ID" value="nRc.2.0.1.g21370"/>
</dbReference>
<dbReference type="Pfam" id="PF00694">
    <property type="entry name" value="Aconitase_C"/>
    <property type="match status" value="1"/>
</dbReference>
<reference evidence="10" key="1">
    <citation type="submission" date="2022-11" db="UniProtKB">
        <authorList>
            <consortium name="WormBaseParasite"/>
        </authorList>
    </citation>
    <scope>IDENTIFICATION</scope>
</reference>
<dbReference type="InterPro" id="IPR015928">
    <property type="entry name" value="Aconitase/3IPM_dehydase_swvl"/>
</dbReference>
<evidence type="ECO:0000259" key="7">
    <source>
        <dbReference type="Pfam" id="PF00330"/>
    </source>
</evidence>
<comment type="similarity">
    <text evidence="2">Belongs to the aconitase/IPM isomerase family.</text>
</comment>